<dbReference type="SMART" id="SM00356">
    <property type="entry name" value="ZnF_C3H1"/>
    <property type="match status" value="1"/>
</dbReference>
<dbReference type="OrthoDB" id="4348710at2759"/>
<comment type="caution">
    <text evidence="6">The sequence shown here is derived from an EMBL/GenBank/DDBJ whole genome shotgun (WGS) entry which is preliminary data.</text>
</comment>
<dbReference type="PROSITE" id="PS50103">
    <property type="entry name" value="ZF_C3H1"/>
    <property type="match status" value="1"/>
</dbReference>
<feature type="zinc finger region" description="C3H1-type" evidence="4">
    <location>
        <begin position="91"/>
        <end position="118"/>
    </location>
</feature>
<feature type="domain" description="C3H1-type" evidence="5">
    <location>
        <begin position="91"/>
        <end position="118"/>
    </location>
</feature>
<evidence type="ECO:0000313" key="6">
    <source>
        <dbReference type="EMBL" id="KAJ5520820.1"/>
    </source>
</evidence>
<evidence type="ECO:0000256" key="4">
    <source>
        <dbReference type="PROSITE-ProRule" id="PRU00723"/>
    </source>
</evidence>
<keyword evidence="3 4" id="KW-0862">Zinc</keyword>
<sequence length="196" mass="22793">MPHQQPTLLYWRLLSLFTKYNAVLRLSYQTGHPFIEAYFISNESHTSLQASELDLLQVTLLTDPFMMARRGNWGFRGRTNTRGGFNSRKRNEPEIPCVHFQRGWCNYGERCKFSHDVTKAANANLGLNLASDSDARNQYFDWRRFLRNGLSVSGYPPIEQELVQFWNGALEILESDSRENHQFLAKDLVDDNLHGY</sequence>
<keyword evidence="1 4" id="KW-0479">Metal-binding</keyword>
<evidence type="ECO:0000259" key="5">
    <source>
        <dbReference type="PROSITE" id="PS50103"/>
    </source>
</evidence>
<proteinExistence type="predicted"/>
<dbReference type="AlphaFoldDB" id="A0A9W9Y5U2"/>
<dbReference type="SUPFAM" id="SSF90229">
    <property type="entry name" value="CCCH zinc finger"/>
    <property type="match status" value="1"/>
</dbReference>
<keyword evidence="7" id="KW-1185">Reference proteome</keyword>
<dbReference type="GO" id="GO:0008270">
    <property type="term" value="F:zinc ion binding"/>
    <property type="evidence" value="ECO:0007669"/>
    <property type="project" value="UniProtKB-KW"/>
</dbReference>
<dbReference type="EMBL" id="JAPWDS010000001">
    <property type="protein sequence ID" value="KAJ5520820.1"/>
    <property type="molecule type" value="Genomic_DNA"/>
</dbReference>
<evidence type="ECO:0000313" key="7">
    <source>
        <dbReference type="Proteomes" id="UP001149954"/>
    </source>
</evidence>
<dbReference type="Proteomes" id="UP001149954">
    <property type="component" value="Unassembled WGS sequence"/>
</dbReference>
<protein>
    <recommendedName>
        <fullName evidence="5">C3H1-type domain-containing protein</fullName>
    </recommendedName>
</protein>
<dbReference type="Pfam" id="PF00642">
    <property type="entry name" value="zf-CCCH"/>
    <property type="match status" value="1"/>
</dbReference>
<gene>
    <name evidence="6" type="ORF">N7463_001273</name>
</gene>
<evidence type="ECO:0000256" key="1">
    <source>
        <dbReference type="ARBA" id="ARBA00022723"/>
    </source>
</evidence>
<dbReference type="InterPro" id="IPR036855">
    <property type="entry name" value="Znf_CCCH_sf"/>
</dbReference>
<dbReference type="Gene3D" id="4.10.1000.10">
    <property type="entry name" value="Zinc finger, CCCH-type"/>
    <property type="match status" value="1"/>
</dbReference>
<keyword evidence="2 4" id="KW-0863">Zinc-finger</keyword>
<name>A0A9W9Y5U2_9EURO</name>
<evidence type="ECO:0000256" key="3">
    <source>
        <dbReference type="ARBA" id="ARBA00022833"/>
    </source>
</evidence>
<reference evidence="6" key="2">
    <citation type="journal article" date="2023" name="IMA Fungus">
        <title>Comparative genomic study of the Penicillium genus elucidates a diverse pangenome and 15 lateral gene transfer events.</title>
        <authorList>
            <person name="Petersen C."/>
            <person name="Sorensen T."/>
            <person name="Nielsen M.R."/>
            <person name="Sondergaard T.E."/>
            <person name="Sorensen J.L."/>
            <person name="Fitzpatrick D.A."/>
            <person name="Frisvad J.C."/>
            <person name="Nielsen K.L."/>
        </authorList>
    </citation>
    <scope>NUCLEOTIDE SEQUENCE</scope>
    <source>
        <strain evidence="6">IBT 29495</strain>
    </source>
</reference>
<organism evidence="6 7">
    <name type="scientific">Penicillium fimorum</name>
    <dbReference type="NCBI Taxonomy" id="1882269"/>
    <lineage>
        <taxon>Eukaryota</taxon>
        <taxon>Fungi</taxon>
        <taxon>Dikarya</taxon>
        <taxon>Ascomycota</taxon>
        <taxon>Pezizomycotina</taxon>
        <taxon>Eurotiomycetes</taxon>
        <taxon>Eurotiomycetidae</taxon>
        <taxon>Eurotiales</taxon>
        <taxon>Aspergillaceae</taxon>
        <taxon>Penicillium</taxon>
    </lineage>
</organism>
<accession>A0A9W9Y5U2</accession>
<dbReference type="InterPro" id="IPR000571">
    <property type="entry name" value="Znf_CCCH"/>
</dbReference>
<reference evidence="6" key="1">
    <citation type="submission" date="2022-12" db="EMBL/GenBank/DDBJ databases">
        <authorList>
            <person name="Petersen C."/>
        </authorList>
    </citation>
    <scope>NUCLEOTIDE SEQUENCE</scope>
    <source>
        <strain evidence="6">IBT 29495</strain>
    </source>
</reference>
<evidence type="ECO:0000256" key="2">
    <source>
        <dbReference type="ARBA" id="ARBA00022771"/>
    </source>
</evidence>